<dbReference type="SUPFAM" id="SSF54285">
    <property type="entry name" value="MoaD/ThiS"/>
    <property type="match status" value="1"/>
</dbReference>
<accession>A0AAU7DAU4</accession>
<accession>A0AAU7D268</accession>
<organism evidence="4">
    <name type="scientific">Edaphobacter paludis</name>
    <dbReference type="NCBI Taxonomy" id="3035702"/>
    <lineage>
        <taxon>Bacteria</taxon>
        <taxon>Pseudomonadati</taxon>
        <taxon>Acidobacteriota</taxon>
        <taxon>Terriglobia</taxon>
        <taxon>Terriglobales</taxon>
        <taxon>Acidobacteriaceae</taxon>
        <taxon>Edaphobacter</taxon>
    </lineage>
</organism>
<dbReference type="PANTHER" id="PTHR33359:SF1">
    <property type="entry name" value="MOLYBDOPTERIN SYNTHASE SULFUR CARRIER SUBUNIT"/>
    <property type="match status" value="1"/>
</dbReference>
<evidence type="ECO:0000256" key="1">
    <source>
        <dbReference type="ARBA" id="ARBA00022741"/>
    </source>
</evidence>
<dbReference type="GO" id="GO:0006777">
    <property type="term" value="P:Mo-molybdopterin cofactor biosynthetic process"/>
    <property type="evidence" value="ECO:0007669"/>
    <property type="project" value="InterPro"/>
</dbReference>
<dbReference type="InterPro" id="IPR016155">
    <property type="entry name" value="Mopterin_synth/thiamin_S_b"/>
</dbReference>
<reference evidence="4" key="1">
    <citation type="submission" date="2023-03" db="EMBL/GenBank/DDBJ databases">
        <title>Edaphobacter sp.</title>
        <authorList>
            <person name="Huber K.J."/>
            <person name="Papendorf J."/>
            <person name="Pilke C."/>
            <person name="Bunk B."/>
            <person name="Sproeer C."/>
            <person name="Pester M."/>
        </authorList>
    </citation>
    <scope>NUCLEOTIDE SEQUENCE</scope>
    <source>
        <strain evidence="4">DSM 109919</strain>
        <strain evidence="5">DSM 109920</strain>
    </source>
</reference>
<dbReference type="RefSeq" id="WP_348268483.1">
    <property type="nucleotide sequence ID" value="NZ_CP121194.1"/>
</dbReference>
<dbReference type="GO" id="GO:0000166">
    <property type="term" value="F:nucleotide binding"/>
    <property type="evidence" value="ECO:0007669"/>
    <property type="project" value="UniProtKB-KW"/>
</dbReference>
<dbReference type="InterPro" id="IPR003749">
    <property type="entry name" value="ThiS/MoaD-like"/>
</dbReference>
<dbReference type="Pfam" id="PF02597">
    <property type="entry name" value="ThiS"/>
    <property type="match status" value="1"/>
</dbReference>
<dbReference type="CDD" id="cd00754">
    <property type="entry name" value="Ubl_MoaD"/>
    <property type="match status" value="1"/>
</dbReference>
<dbReference type="InterPro" id="IPR012675">
    <property type="entry name" value="Beta-grasp_dom_sf"/>
</dbReference>
<dbReference type="InterPro" id="IPR044672">
    <property type="entry name" value="MOCS2A"/>
</dbReference>
<protein>
    <recommendedName>
        <fullName evidence="3">Molybdopterin synthase sulfur carrier subunit</fullName>
    </recommendedName>
</protein>
<gene>
    <name evidence="4" type="ORF">P4G45_04520</name>
    <name evidence="5" type="ORF">P8936_04485</name>
</gene>
<dbReference type="EMBL" id="CP121194">
    <property type="protein sequence ID" value="XBH10996.1"/>
    <property type="molecule type" value="Genomic_DNA"/>
</dbReference>
<evidence type="ECO:0000256" key="3">
    <source>
        <dbReference type="ARBA" id="ARBA00024247"/>
    </source>
</evidence>
<dbReference type="KEGG" id="epl:P4G45_04520"/>
<sequence length="88" mass="9544">MRVNVLYFGTLKDLFALQQEPLNLPEGATVEALLSLLRAQTSKQSDIWRTLAVAVNRDYAGLATVLREGDEVALLPPVSGGSQSRCEA</sequence>
<dbReference type="GO" id="GO:1990133">
    <property type="term" value="C:molybdopterin adenylyltransferase complex"/>
    <property type="evidence" value="ECO:0007669"/>
    <property type="project" value="TreeGrafter"/>
</dbReference>
<name>A0AAU7D268_9BACT</name>
<dbReference type="AlphaFoldDB" id="A0AAU7D268"/>
<dbReference type="Gene3D" id="3.10.20.30">
    <property type="match status" value="1"/>
</dbReference>
<evidence type="ECO:0000313" key="5">
    <source>
        <dbReference type="EMBL" id="XBH14424.1"/>
    </source>
</evidence>
<keyword evidence="1" id="KW-0547">Nucleotide-binding</keyword>
<comment type="similarity">
    <text evidence="2">Belongs to the MoaD family.</text>
</comment>
<proteinExistence type="inferred from homology"/>
<dbReference type="EMBL" id="CP121195">
    <property type="protein sequence ID" value="XBH14424.1"/>
    <property type="molecule type" value="Genomic_DNA"/>
</dbReference>
<evidence type="ECO:0000256" key="2">
    <source>
        <dbReference type="ARBA" id="ARBA00024200"/>
    </source>
</evidence>
<evidence type="ECO:0000313" key="4">
    <source>
        <dbReference type="EMBL" id="XBH10996.1"/>
    </source>
</evidence>
<dbReference type="PANTHER" id="PTHR33359">
    <property type="entry name" value="MOLYBDOPTERIN SYNTHASE SULFUR CARRIER SUBUNIT"/>
    <property type="match status" value="1"/>
</dbReference>